<sequence>MSRRQCLKSCLKEAFGDQVSITGDSTGLHLIAEFKNVAFHENTLLRIHQHKVKIYPVELHSIQKGLHRNKVILGYGNLDEKKIDEEVRRLKQALRYLPNKVF</sequence>
<accession>A0ABS2WLM5</accession>
<dbReference type="EMBL" id="JAFHAP010000011">
    <property type="protein sequence ID" value="MBN2910480.1"/>
    <property type="molecule type" value="Genomic_DNA"/>
</dbReference>
<dbReference type="RefSeq" id="WP_205496463.1">
    <property type="nucleotide sequence ID" value="NZ_JAFHAP010000011.1"/>
</dbReference>
<dbReference type="InterPro" id="IPR015424">
    <property type="entry name" value="PyrdxlP-dep_Trfase"/>
</dbReference>
<evidence type="ECO:0000313" key="1">
    <source>
        <dbReference type="EMBL" id="MBN2910480.1"/>
    </source>
</evidence>
<keyword evidence="2" id="KW-1185">Reference proteome</keyword>
<dbReference type="Gene3D" id="3.40.640.10">
    <property type="entry name" value="Type I PLP-dependent aspartate aminotransferase-like (Major domain)"/>
    <property type="match status" value="1"/>
</dbReference>
<dbReference type="SUPFAM" id="SSF53383">
    <property type="entry name" value="PLP-dependent transferases"/>
    <property type="match status" value="1"/>
</dbReference>
<reference evidence="1" key="1">
    <citation type="journal article" date="2024" name="Int. J. Syst. Evol. Microbiol.">
        <title>Polycladomyces zharkentensis sp. nov., a novel thermophilic cellulose- and starch-degrading member of the Bacillota from a geothermal aquifer in Kazakhstan.</title>
        <authorList>
            <person name="Mashzhan A."/>
            <person name="Kistaubayeva A."/>
            <person name="Javier-Lopez R."/>
            <person name="Bissenova U."/>
            <person name="Bissenbay A."/>
            <person name="Birkeland N.K."/>
        </authorList>
    </citation>
    <scope>NUCLEOTIDE SEQUENCE</scope>
    <source>
        <strain evidence="1">ZKZ2T</strain>
    </source>
</reference>
<evidence type="ECO:0000313" key="2">
    <source>
        <dbReference type="Proteomes" id="UP001177120"/>
    </source>
</evidence>
<dbReference type="InterPro" id="IPR015421">
    <property type="entry name" value="PyrdxlP-dep_Trfase_major"/>
</dbReference>
<comment type="caution">
    <text evidence="1">The sequence shown here is derived from an EMBL/GenBank/DDBJ whole genome shotgun (WGS) entry which is preliminary data.</text>
</comment>
<evidence type="ECO:0008006" key="3">
    <source>
        <dbReference type="Google" id="ProtNLM"/>
    </source>
</evidence>
<protein>
    <recommendedName>
        <fullName evidence="3">LAGLIDADG endonuclease</fullName>
    </recommendedName>
</protein>
<proteinExistence type="predicted"/>
<gene>
    <name evidence="1" type="ORF">JQC72_13315</name>
</gene>
<organism evidence="1 2">
    <name type="scientific">Polycladomyces zharkentensis</name>
    <dbReference type="NCBI Taxonomy" id="2807616"/>
    <lineage>
        <taxon>Bacteria</taxon>
        <taxon>Bacillati</taxon>
        <taxon>Bacillota</taxon>
        <taxon>Bacilli</taxon>
        <taxon>Bacillales</taxon>
        <taxon>Thermoactinomycetaceae</taxon>
        <taxon>Polycladomyces</taxon>
    </lineage>
</organism>
<name>A0ABS2WLM5_9BACL</name>
<dbReference type="Proteomes" id="UP001177120">
    <property type="component" value="Unassembled WGS sequence"/>
</dbReference>